<dbReference type="Proteomes" id="UP000076727">
    <property type="component" value="Unassembled WGS sequence"/>
</dbReference>
<dbReference type="AlphaFoldDB" id="A0A165NRA7"/>
<proteinExistence type="predicted"/>
<feature type="compositionally biased region" description="Basic and acidic residues" evidence="3">
    <location>
        <begin position="204"/>
        <end position="221"/>
    </location>
</feature>
<gene>
    <name evidence="4" type="ORF">DAEQUDRAFT_673635</name>
</gene>
<dbReference type="GO" id="GO:0071008">
    <property type="term" value="C:U2-type post-mRNA release spliceosomal complex"/>
    <property type="evidence" value="ECO:0007669"/>
    <property type="project" value="InterPro"/>
</dbReference>
<dbReference type="PANTHER" id="PTHR12214:SF0">
    <property type="entry name" value="LD29489P"/>
    <property type="match status" value="1"/>
</dbReference>
<dbReference type="OrthoDB" id="429427at2759"/>
<feature type="compositionally biased region" description="Basic residues" evidence="3">
    <location>
        <begin position="472"/>
        <end position="482"/>
    </location>
</feature>
<feature type="region of interest" description="Disordered" evidence="3">
    <location>
        <begin position="203"/>
        <end position="225"/>
    </location>
</feature>
<evidence type="ECO:0000256" key="1">
    <source>
        <dbReference type="ARBA" id="ARBA00004123"/>
    </source>
</evidence>
<evidence type="ECO:0000256" key="3">
    <source>
        <dbReference type="SAM" id="MobiDB-lite"/>
    </source>
</evidence>
<sequence length="788" mass="88083">MADTSVVFKKSKTKNTQRSRVSTPDVVESAGEGGQTADVEDVESPSLLATKLKKKLKTREKPKSRLSFGADEEGEGEVFQVKKSNLSRKLALGRHPASNVKAASVELPSSARSDSSIRYDAAYLSELKASTPSVRPSLQEGDLSYDADMSVVEESLPQSHIIGEEPEIVIPSASTVQVAKEKRERLRALRASGTGEDYISLSVSKRDDLSQGPHPESRLMREEDELGDADDEYAEYTSAQERIALGKKSRKAEAKKRREEMNEMIADAEEIDEETMEWEQEQLRRGGLRATETPEKAPKPTYRAAPSLRLILSVVPPIAPIPTLGAAVARLTSSLTALTTSHQQNTATMVSLGEEQLKLEAREKEMRDMIAKAEDKRSWFTAFREWVESVATFLDEKFPELEKLEDEQVSLLKERADMIARRRRAEDEDDLSLFLGSLPQTEPTGDEVDDLGRVVPRANPAASRRSRLDARNKRRLLRRAGGKSHSNEEEGYSTDSSLPPSDAADYQTAMSRLVRDGKTIMSDVQAEEFKHPSRGLGKWFGEWRTRFSDSYTGAWGGLGMVGAWEFWARLEILGWSPLEDSRTLDSFSWYDALYQYSRPRQPDDQEEDEEAELGPDGDLVSAMISTAVIPRLCKLLEGGAFDPYSATDVRKLTDLAEQIELSVERSNLKFEMLLKSVFIVFQRAVTSTDSIVSPYLALNQPRFDPEAIPARRRFLARRYKLLRTLLQWRKYTGERFGLGQLVQSLVGNDMLPVAEGGWEVGGEEFMRKVAGLMPNELIPASLEAKLGS</sequence>
<name>A0A165NRA7_9APHY</name>
<reference evidence="4 5" key="1">
    <citation type="journal article" date="2016" name="Mol. Biol. Evol.">
        <title>Comparative Genomics of Early-Diverging Mushroom-Forming Fungi Provides Insights into the Origins of Lignocellulose Decay Capabilities.</title>
        <authorList>
            <person name="Nagy L.G."/>
            <person name="Riley R."/>
            <person name="Tritt A."/>
            <person name="Adam C."/>
            <person name="Daum C."/>
            <person name="Floudas D."/>
            <person name="Sun H."/>
            <person name="Yadav J.S."/>
            <person name="Pangilinan J."/>
            <person name="Larsson K.H."/>
            <person name="Matsuura K."/>
            <person name="Barry K."/>
            <person name="Labutti K."/>
            <person name="Kuo R."/>
            <person name="Ohm R.A."/>
            <person name="Bhattacharya S.S."/>
            <person name="Shirouzu T."/>
            <person name="Yoshinaga Y."/>
            <person name="Martin F.M."/>
            <person name="Grigoriev I.V."/>
            <person name="Hibbett D.S."/>
        </authorList>
    </citation>
    <scope>NUCLEOTIDE SEQUENCE [LARGE SCALE GENOMIC DNA]</scope>
    <source>
        <strain evidence="4 5">L-15889</strain>
    </source>
</reference>
<comment type="subcellular location">
    <subcellularLocation>
        <location evidence="1">Nucleus</location>
    </subcellularLocation>
</comment>
<dbReference type="GO" id="GO:0000390">
    <property type="term" value="P:spliceosomal complex disassembly"/>
    <property type="evidence" value="ECO:0007669"/>
    <property type="project" value="InterPro"/>
</dbReference>
<evidence type="ECO:0000256" key="2">
    <source>
        <dbReference type="ARBA" id="ARBA00023242"/>
    </source>
</evidence>
<accession>A0A165NRA7</accession>
<evidence type="ECO:0008006" key="6">
    <source>
        <dbReference type="Google" id="ProtNLM"/>
    </source>
</evidence>
<dbReference type="Pfam" id="PF15458">
    <property type="entry name" value="NTR2"/>
    <property type="match status" value="1"/>
</dbReference>
<dbReference type="EMBL" id="KV429078">
    <property type="protein sequence ID" value="KZT67273.1"/>
    <property type="molecule type" value="Genomic_DNA"/>
</dbReference>
<feature type="region of interest" description="Disordered" evidence="3">
    <location>
        <begin position="434"/>
        <end position="503"/>
    </location>
</feature>
<protein>
    <recommendedName>
        <fullName evidence="6">GCFC-domain-containing protein</fullName>
    </recommendedName>
</protein>
<dbReference type="InterPro" id="IPR012890">
    <property type="entry name" value="GCFC2-like"/>
</dbReference>
<evidence type="ECO:0000313" key="4">
    <source>
        <dbReference type="EMBL" id="KZT67273.1"/>
    </source>
</evidence>
<feature type="compositionally biased region" description="Low complexity" evidence="3">
    <location>
        <begin position="453"/>
        <end position="463"/>
    </location>
</feature>
<dbReference type="STRING" id="1314783.A0A165NRA7"/>
<dbReference type="PANTHER" id="PTHR12214">
    <property type="entry name" value="GC-RICH SEQUENCE DNA-BINDING FACTOR"/>
    <property type="match status" value="1"/>
</dbReference>
<organism evidence="4 5">
    <name type="scientific">Daedalea quercina L-15889</name>
    <dbReference type="NCBI Taxonomy" id="1314783"/>
    <lineage>
        <taxon>Eukaryota</taxon>
        <taxon>Fungi</taxon>
        <taxon>Dikarya</taxon>
        <taxon>Basidiomycota</taxon>
        <taxon>Agaricomycotina</taxon>
        <taxon>Agaricomycetes</taxon>
        <taxon>Polyporales</taxon>
        <taxon>Fomitopsis</taxon>
    </lineage>
</organism>
<feature type="region of interest" description="Disordered" evidence="3">
    <location>
        <begin position="1"/>
        <end position="75"/>
    </location>
</feature>
<dbReference type="GO" id="GO:0003677">
    <property type="term" value="F:DNA binding"/>
    <property type="evidence" value="ECO:0007669"/>
    <property type="project" value="InterPro"/>
</dbReference>
<dbReference type="InterPro" id="IPR028211">
    <property type="entry name" value="Ntr2"/>
</dbReference>
<keyword evidence="2" id="KW-0539">Nucleus</keyword>
<evidence type="ECO:0000313" key="5">
    <source>
        <dbReference type="Proteomes" id="UP000076727"/>
    </source>
</evidence>
<feature type="compositionally biased region" description="Basic residues" evidence="3">
    <location>
        <begin position="51"/>
        <end position="64"/>
    </location>
</feature>
<keyword evidence="5" id="KW-1185">Reference proteome</keyword>